<gene>
    <name evidence="2" type="ORF">ACJ73_09410</name>
</gene>
<organism evidence="2 3">
    <name type="scientific">Blastomyces percursus</name>
    <dbReference type="NCBI Taxonomy" id="1658174"/>
    <lineage>
        <taxon>Eukaryota</taxon>
        <taxon>Fungi</taxon>
        <taxon>Dikarya</taxon>
        <taxon>Ascomycota</taxon>
        <taxon>Pezizomycotina</taxon>
        <taxon>Eurotiomycetes</taxon>
        <taxon>Eurotiomycetidae</taxon>
        <taxon>Onygenales</taxon>
        <taxon>Ajellomycetaceae</taxon>
        <taxon>Blastomyces</taxon>
    </lineage>
</organism>
<name>A0A1J9QA91_9EURO</name>
<comment type="caution">
    <text evidence="2">The sequence shown here is derived from an EMBL/GenBank/DDBJ whole genome shotgun (WGS) entry which is preliminary data.</text>
</comment>
<dbReference type="AlphaFoldDB" id="A0A1J9QA91"/>
<dbReference type="Proteomes" id="UP000242791">
    <property type="component" value="Unassembled WGS sequence"/>
</dbReference>
<dbReference type="EMBL" id="LGTZ01002641">
    <property type="protein sequence ID" value="OJD12093.1"/>
    <property type="molecule type" value="Genomic_DNA"/>
</dbReference>
<keyword evidence="3" id="KW-1185">Reference proteome</keyword>
<feature type="region of interest" description="Disordered" evidence="1">
    <location>
        <begin position="1"/>
        <end position="33"/>
    </location>
</feature>
<reference evidence="2 3" key="1">
    <citation type="submission" date="2015-08" db="EMBL/GenBank/DDBJ databases">
        <title>Emmonsia species relationships and genome sequence.</title>
        <authorList>
            <person name="Cuomo C.A."/>
            <person name="Schwartz I.S."/>
            <person name="Kenyon C."/>
            <person name="De Hoog G.S."/>
            <person name="Govender N.P."/>
            <person name="Botha A."/>
            <person name="Moreno L."/>
            <person name="De Vries M."/>
            <person name="Munoz J.F."/>
            <person name="Stielow J.B."/>
        </authorList>
    </citation>
    <scope>NUCLEOTIDE SEQUENCE [LARGE SCALE GENOMIC DNA]</scope>
    <source>
        <strain evidence="2 3">EI222</strain>
    </source>
</reference>
<dbReference type="OrthoDB" id="4190804at2759"/>
<evidence type="ECO:0000256" key="1">
    <source>
        <dbReference type="SAM" id="MobiDB-lite"/>
    </source>
</evidence>
<sequence>MTRDASEFTSDAGAGSPSDTPVQLPPNPSSSSDIDVFTSTLQNLKASGVGQEEAFKFAMARWRAVFDAQNAQTVPTANPSMPVPASTSAFRDFKDDFGHVDMKMNNKLAGTTNYDVWRREVLAKAALIRASDILKNHEEEPHPSLSPDEGRIWRWKEAKLWECMWNNLKNDPQTLVQSKLEQIDQDGSTRMGNASALWDALELEYQVQ</sequence>
<dbReference type="STRING" id="1658174.A0A1J9QA91"/>
<accession>A0A1J9QA91</accession>
<evidence type="ECO:0000313" key="2">
    <source>
        <dbReference type="EMBL" id="OJD12093.1"/>
    </source>
</evidence>
<proteinExistence type="predicted"/>
<dbReference type="VEuPathDB" id="FungiDB:ACJ73_09410"/>
<protein>
    <submittedName>
        <fullName evidence="2">Uncharacterized protein</fullName>
    </submittedName>
</protein>
<evidence type="ECO:0000313" key="3">
    <source>
        <dbReference type="Proteomes" id="UP000242791"/>
    </source>
</evidence>